<feature type="region of interest" description="Disordered" evidence="1">
    <location>
        <begin position="1"/>
        <end position="67"/>
    </location>
</feature>
<dbReference type="AlphaFoldDB" id="A0A0F7SXD4"/>
<reference evidence="2" key="1">
    <citation type="submission" date="2014-08" db="EMBL/GenBank/DDBJ databases">
        <authorList>
            <person name="Sharma Rahul"/>
            <person name="Thines Marco"/>
        </authorList>
    </citation>
    <scope>NUCLEOTIDE SEQUENCE</scope>
</reference>
<feature type="compositionally biased region" description="Polar residues" evidence="1">
    <location>
        <begin position="53"/>
        <end position="64"/>
    </location>
</feature>
<feature type="region of interest" description="Disordered" evidence="1">
    <location>
        <begin position="88"/>
        <end position="114"/>
    </location>
</feature>
<feature type="region of interest" description="Disordered" evidence="1">
    <location>
        <begin position="223"/>
        <end position="254"/>
    </location>
</feature>
<proteinExistence type="predicted"/>
<dbReference type="EMBL" id="LN483332">
    <property type="protein sequence ID" value="CED85394.1"/>
    <property type="molecule type" value="Genomic_DNA"/>
</dbReference>
<evidence type="ECO:0000313" key="2">
    <source>
        <dbReference type="EMBL" id="CED85394.1"/>
    </source>
</evidence>
<feature type="region of interest" description="Disordered" evidence="1">
    <location>
        <begin position="273"/>
        <end position="304"/>
    </location>
</feature>
<protein>
    <submittedName>
        <fullName evidence="2">Uncharacterized protein</fullName>
    </submittedName>
</protein>
<sequence>MLFWTKHPQNRTTRSSPEHYTSWSSSSSSTSSSSYGQRSDLTVSPEPTAPGLLTTQNEEPSSEASNEDFFMDSESALELADSAEFPLPRFSSSCSPERHPQADSRNPQLVNTPSDETCPSLIDDFGSPSALSIGRTISRDSITYPAITNHQELLLLKASTIHHLVGVRVVFDDEWTGFDDLDELEQPEFIKRSEQPKKKFLLNSLTNRSSLGKLSSLVPSPSMDPMLSQLPLGEPSSPLSAPVSPTKPVMSSPTKKTPLFRLFQRPKWSASEASQPFPLANKTEHTRPAPIGYKPVSSSVATSPLRPQSRDFAFECMIVPPTVDDGDDERLVFAHVPNP</sequence>
<feature type="compositionally biased region" description="Low complexity" evidence="1">
    <location>
        <begin position="21"/>
        <end position="34"/>
    </location>
</feature>
<organism evidence="2">
    <name type="scientific">Phaffia rhodozyma</name>
    <name type="common">Yeast</name>
    <name type="synonym">Xanthophyllomyces dendrorhous</name>
    <dbReference type="NCBI Taxonomy" id="264483"/>
    <lineage>
        <taxon>Eukaryota</taxon>
        <taxon>Fungi</taxon>
        <taxon>Dikarya</taxon>
        <taxon>Basidiomycota</taxon>
        <taxon>Agaricomycotina</taxon>
        <taxon>Tremellomycetes</taxon>
        <taxon>Cystofilobasidiales</taxon>
        <taxon>Mrakiaceae</taxon>
        <taxon>Phaffia</taxon>
    </lineage>
</organism>
<evidence type="ECO:0000256" key="1">
    <source>
        <dbReference type="SAM" id="MobiDB-lite"/>
    </source>
</evidence>
<feature type="compositionally biased region" description="Polar residues" evidence="1">
    <location>
        <begin position="103"/>
        <end position="114"/>
    </location>
</feature>
<accession>A0A0F7SXD4</accession>
<feature type="compositionally biased region" description="Polar residues" evidence="1">
    <location>
        <begin position="10"/>
        <end position="19"/>
    </location>
</feature>
<name>A0A0F7SXD4_PHARH</name>